<keyword evidence="3" id="KW-1185">Reference proteome</keyword>
<evidence type="ECO:0000313" key="3">
    <source>
        <dbReference type="Proteomes" id="UP000799750"/>
    </source>
</evidence>
<feature type="region of interest" description="Disordered" evidence="1">
    <location>
        <begin position="159"/>
        <end position="230"/>
    </location>
</feature>
<feature type="compositionally biased region" description="Low complexity" evidence="1">
    <location>
        <begin position="1"/>
        <end position="20"/>
    </location>
</feature>
<feature type="compositionally biased region" description="Low complexity" evidence="1">
    <location>
        <begin position="809"/>
        <end position="820"/>
    </location>
</feature>
<evidence type="ECO:0000256" key="1">
    <source>
        <dbReference type="SAM" id="MobiDB-lite"/>
    </source>
</evidence>
<feature type="region of interest" description="Disordered" evidence="1">
    <location>
        <begin position="622"/>
        <end position="719"/>
    </location>
</feature>
<feature type="compositionally biased region" description="Basic and acidic residues" evidence="1">
    <location>
        <begin position="777"/>
        <end position="800"/>
    </location>
</feature>
<feature type="compositionally biased region" description="Polar residues" evidence="1">
    <location>
        <begin position="644"/>
        <end position="658"/>
    </location>
</feature>
<feature type="compositionally biased region" description="Low complexity" evidence="1">
    <location>
        <begin position="682"/>
        <end position="702"/>
    </location>
</feature>
<name>A0A6A6QJT8_9PEZI</name>
<feature type="region of interest" description="Disordered" evidence="1">
    <location>
        <begin position="757"/>
        <end position="828"/>
    </location>
</feature>
<feature type="compositionally biased region" description="Low complexity" evidence="1">
    <location>
        <begin position="205"/>
        <end position="218"/>
    </location>
</feature>
<dbReference type="OrthoDB" id="5307331at2759"/>
<gene>
    <name evidence="2" type="ORF">BU16DRAFT_529340</name>
</gene>
<reference evidence="2" key="1">
    <citation type="journal article" date="2020" name="Stud. Mycol.">
        <title>101 Dothideomycetes genomes: a test case for predicting lifestyles and emergence of pathogens.</title>
        <authorList>
            <person name="Haridas S."/>
            <person name="Albert R."/>
            <person name="Binder M."/>
            <person name="Bloem J."/>
            <person name="Labutti K."/>
            <person name="Salamov A."/>
            <person name="Andreopoulos B."/>
            <person name="Baker S."/>
            <person name="Barry K."/>
            <person name="Bills G."/>
            <person name="Bluhm B."/>
            <person name="Cannon C."/>
            <person name="Castanera R."/>
            <person name="Culley D."/>
            <person name="Daum C."/>
            <person name="Ezra D."/>
            <person name="Gonzalez J."/>
            <person name="Henrissat B."/>
            <person name="Kuo A."/>
            <person name="Liang C."/>
            <person name="Lipzen A."/>
            <person name="Lutzoni F."/>
            <person name="Magnuson J."/>
            <person name="Mondo S."/>
            <person name="Nolan M."/>
            <person name="Ohm R."/>
            <person name="Pangilinan J."/>
            <person name="Park H.-J."/>
            <person name="Ramirez L."/>
            <person name="Alfaro M."/>
            <person name="Sun H."/>
            <person name="Tritt A."/>
            <person name="Yoshinaga Y."/>
            <person name="Zwiers L.-H."/>
            <person name="Turgeon B."/>
            <person name="Goodwin S."/>
            <person name="Spatafora J."/>
            <person name="Crous P."/>
            <person name="Grigoriev I."/>
        </authorList>
    </citation>
    <scope>NUCLEOTIDE SEQUENCE</scope>
    <source>
        <strain evidence="2">CBS 269.34</strain>
    </source>
</reference>
<feature type="compositionally biased region" description="Basic residues" evidence="1">
    <location>
        <begin position="522"/>
        <end position="531"/>
    </location>
</feature>
<feature type="region of interest" description="Disordered" evidence="1">
    <location>
        <begin position="1"/>
        <end position="29"/>
    </location>
</feature>
<feature type="compositionally biased region" description="Basic and acidic residues" evidence="1">
    <location>
        <begin position="574"/>
        <end position="600"/>
    </location>
</feature>
<protein>
    <submittedName>
        <fullName evidence="2">Uncharacterized protein</fullName>
    </submittedName>
</protein>
<dbReference type="AlphaFoldDB" id="A0A6A6QJT8"/>
<proteinExistence type="predicted"/>
<dbReference type="Proteomes" id="UP000799750">
    <property type="component" value="Unassembled WGS sequence"/>
</dbReference>
<feature type="region of interest" description="Disordered" evidence="1">
    <location>
        <begin position="522"/>
        <end position="605"/>
    </location>
</feature>
<feature type="compositionally biased region" description="Low complexity" evidence="1">
    <location>
        <begin position="549"/>
        <end position="559"/>
    </location>
</feature>
<evidence type="ECO:0000313" key="2">
    <source>
        <dbReference type="EMBL" id="KAF2491943.1"/>
    </source>
</evidence>
<dbReference type="EMBL" id="MU004194">
    <property type="protein sequence ID" value="KAF2491943.1"/>
    <property type="molecule type" value="Genomic_DNA"/>
</dbReference>
<organism evidence="2 3">
    <name type="scientific">Lophium mytilinum</name>
    <dbReference type="NCBI Taxonomy" id="390894"/>
    <lineage>
        <taxon>Eukaryota</taxon>
        <taxon>Fungi</taxon>
        <taxon>Dikarya</taxon>
        <taxon>Ascomycota</taxon>
        <taxon>Pezizomycotina</taxon>
        <taxon>Dothideomycetes</taxon>
        <taxon>Pleosporomycetidae</taxon>
        <taxon>Mytilinidiales</taxon>
        <taxon>Mytilinidiaceae</taxon>
        <taxon>Lophium</taxon>
    </lineage>
</organism>
<feature type="compositionally biased region" description="Basic and acidic residues" evidence="1">
    <location>
        <begin position="175"/>
        <end position="196"/>
    </location>
</feature>
<sequence>MSSRRSSSRNPSIVPRRNSSIRLDESTNPIRYPSFSANADWTFEAPPGQQDVDWSNVNFDDPAFSGYNGVDQQPSTDLLLDSLSYLEPEQQVNAAKSRRASVQMMNRPLAAVPGLEIPQSYDGFQSEANAPYFTDDFGLQPQVYDGFVPAPQDIGTAANLYDNDLRASPRTRKRSREDPAYQERPEKRTRGEEPYRRRSPKSRRSSGNSSELSETTSLRKSRKATTKVTRAVYEPEKPETDKDKHWIRINQTTEGKTSRTGKINHYKAEEMYNHNLTHTIGDWQGSKTLFQYDRNGELQQRTYSAKEIREFLYEHPRTRDCKLKLWIQKSPADSARRYPQEHSSKCRFRCCPIQAHFKGTILHGHYRVAFDEKWHKHRENADPFHVAAYVHLYCLERFLDFPDICNKLEIAVDDRRLRNEPKGKFLASLGNSIEGGIAHKFIEDCRNGQLDHEYPDYPIHGYYRHGEPKPHVHTLTYALNKGKTETRPPAQIRQFEERGLSSSHILVHMGDLEKFVKARLDKKKAAKRRKRGEPSEDEASDSEPEAVQRTARPRTTATPKAEQASTQRPSRSHASSEARRRSPRNKERISYADMDAEHSDASGGEDTLFIPEAAEHERQLLDDRPYNHPQAYYPNPQDYFSHAASPQKQLQPRRSSLAQYPRPDRLRRVSWAPDPKYDHPAYQPEQQTPWPQQHPQQQQHYLPPQPPLEPDYTNLTTRKPSAGFTQLLDSIQSYELDPAAQFLAFDDSLLFDDFTAGGVFAQPTSPARRGSSPLRRRSAEWKVVSGERRGSKGSPREQQRRHSMRLRSRGSSLGSLFGGSPSPPGTGS</sequence>
<feature type="compositionally biased region" description="Acidic residues" evidence="1">
    <location>
        <begin position="535"/>
        <end position="544"/>
    </location>
</feature>
<accession>A0A6A6QJT8</accession>